<dbReference type="NCBIfam" id="TIGR00254">
    <property type="entry name" value="GGDEF"/>
    <property type="match status" value="1"/>
</dbReference>
<organism evidence="2 3">
    <name type="scientific">Trinickia fusca</name>
    <dbReference type="NCBI Taxonomy" id="2419777"/>
    <lineage>
        <taxon>Bacteria</taxon>
        <taxon>Pseudomonadati</taxon>
        <taxon>Pseudomonadota</taxon>
        <taxon>Betaproteobacteria</taxon>
        <taxon>Burkholderiales</taxon>
        <taxon>Burkholderiaceae</taxon>
        <taxon>Trinickia</taxon>
    </lineage>
</organism>
<dbReference type="Proteomes" id="UP000280434">
    <property type="component" value="Unassembled WGS sequence"/>
</dbReference>
<dbReference type="InterPro" id="IPR029787">
    <property type="entry name" value="Nucleotide_cyclase"/>
</dbReference>
<dbReference type="SUPFAM" id="SSF55785">
    <property type="entry name" value="PYP-like sensor domain (PAS domain)"/>
    <property type="match status" value="1"/>
</dbReference>
<gene>
    <name evidence="2" type="ORF">D7S89_03670</name>
</gene>
<dbReference type="SMART" id="SM00267">
    <property type="entry name" value="GGDEF"/>
    <property type="match status" value="1"/>
</dbReference>
<dbReference type="EMBL" id="RBZV01000001">
    <property type="protein sequence ID" value="RKP52611.1"/>
    <property type="molecule type" value="Genomic_DNA"/>
</dbReference>
<reference evidence="2 3" key="1">
    <citation type="submission" date="2018-10" db="EMBL/GenBank/DDBJ databases">
        <title>Paraburkholderia sp. 7MK8-2, isolated from soil.</title>
        <authorList>
            <person name="Gao Z.-H."/>
            <person name="Qiu L.-H."/>
        </authorList>
    </citation>
    <scope>NUCLEOTIDE SEQUENCE [LARGE SCALE GENOMIC DNA]</scope>
    <source>
        <strain evidence="2 3">7MK8-2</strain>
    </source>
</reference>
<dbReference type="Pfam" id="PF00990">
    <property type="entry name" value="GGDEF"/>
    <property type="match status" value="1"/>
</dbReference>
<dbReference type="InterPro" id="IPR052155">
    <property type="entry name" value="Biofilm_reg_signaling"/>
</dbReference>
<dbReference type="AlphaFoldDB" id="A0A494XSH3"/>
<name>A0A494XSH3_9BURK</name>
<feature type="domain" description="GGDEF" evidence="1">
    <location>
        <begin position="225"/>
        <end position="354"/>
    </location>
</feature>
<evidence type="ECO:0000259" key="1">
    <source>
        <dbReference type="PROSITE" id="PS50887"/>
    </source>
</evidence>
<dbReference type="PANTHER" id="PTHR44757:SF2">
    <property type="entry name" value="BIOFILM ARCHITECTURE MAINTENANCE PROTEIN MBAA"/>
    <property type="match status" value="1"/>
</dbReference>
<keyword evidence="3" id="KW-1185">Reference proteome</keyword>
<dbReference type="CDD" id="cd01949">
    <property type="entry name" value="GGDEF"/>
    <property type="match status" value="1"/>
</dbReference>
<proteinExistence type="predicted"/>
<comment type="caution">
    <text evidence="2">The sequence shown here is derived from an EMBL/GenBank/DDBJ whole genome shotgun (WGS) entry which is preliminary data.</text>
</comment>
<dbReference type="OrthoDB" id="9812260at2"/>
<dbReference type="RefSeq" id="WP_121275653.1">
    <property type="nucleotide sequence ID" value="NZ_RBZV01000001.1"/>
</dbReference>
<protein>
    <submittedName>
        <fullName evidence="2">GGDEF domain-containing protein</fullName>
    </submittedName>
</protein>
<dbReference type="Gene3D" id="3.30.70.270">
    <property type="match status" value="1"/>
</dbReference>
<dbReference type="PROSITE" id="PS50887">
    <property type="entry name" value="GGDEF"/>
    <property type="match status" value="1"/>
</dbReference>
<accession>A0A494XSH3</accession>
<evidence type="ECO:0000313" key="3">
    <source>
        <dbReference type="Proteomes" id="UP000280434"/>
    </source>
</evidence>
<dbReference type="SUPFAM" id="SSF55073">
    <property type="entry name" value="Nucleotide cyclase"/>
    <property type="match status" value="1"/>
</dbReference>
<dbReference type="InterPro" id="IPR035965">
    <property type="entry name" value="PAS-like_dom_sf"/>
</dbReference>
<sequence>MIDSHAASPPAAVSAAPDRVRLDCADDTRSLHWLEDRGALAYSLFEHAPVSLWLEDFRQIKARFDALRAEGVTDLRAFVTEHPEFVAQSLADIVVLDVNRETLDMLNAPDKATLLASLPQTLGHGVAPSFLAQLLDLWDGRLFQQRDAVHYSLDGTPVSVQLQLSVLPGHEPHWDLVLLALTDVTARDKAQAQLEHLSQHDALTRLSNRAFYFDELHRLECEGPFPLSVILLDVDDLRHLNDYLGPAAGDALLCRAGEVLGDAVHGPGLAARIGGDEFAVLLPGADEREAQTVLEEIARYLSLANARYARPTLAFAIGTATAHTRKRLKEALRVAQQRMTQDQQRHREARALHR</sequence>
<dbReference type="InterPro" id="IPR043128">
    <property type="entry name" value="Rev_trsase/Diguanyl_cyclase"/>
</dbReference>
<dbReference type="PANTHER" id="PTHR44757">
    <property type="entry name" value="DIGUANYLATE CYCLASE DGCP"/>
    <property type="match status" value="1"/>
</dbReference>
<evidence type="ECO:0000313" key="2">
    <source>
        <dbReference type="EMBL" id="RKP52611.1"/>
    </source>
</evidence>
<dbReference type="InterPro" id="IPR000160">
    <property type="entry name" value="GGDEF_dom"/>
</dbReference>
<dbReference type="Gene3D" id="3.30.450.20">
    <property type="entry name" value="PAS domain"/>
    <property type="match status" value="1"/>
</dbReference>